<dbReference type="Proteomes" id="UP000740926">
    <property type="component" value="Unassembled WGS sequence"/>
</dbReference>
<feature type="compositionally biased region" description="Basic and acidic residues" evidence="1">
    <location>
        <begin position="110"/>
        <end position="122"/>
    </location>
</feature>
<keyword evidence="3" id="KW-1185">Reference proteome</keyword>
<evidence type="ECO:0000313" key="2">
    <source>
        <dbReference type="EMBL" id="KAG1537985.1"/>
    </source>
</evidence>
<gene>
    <name evidence="2" type="ORF">G6F50_014752</name>
</gene>
<accession>A0A9P7C6Y4</accession>
<evidence type="ECO:0000313" key="3">
    <source>
        <dbReference type="Proteomes" id="UP000740926"/>
    </source>
</evidence>
<dbReference type="AlphaFoldDB" id="A0A9P7C6Y4"/>
<sequence length="190" mass="19905">MASFMQVLDTTIANVSLPTIAGNLGASSQQATWVITSFAPPLRRTQAVRLGPAGLRHHLAAVRPGAEHGHAGGIARAAGLRGRPDVPDHAVAAGLDLSPRETRAGVGAAGHDHRGGADLRPHPRWLDHRQLQLGMDLPDQRAVGHLRRAGGGQPAEGSPGADRETEDGLRRPDHPGDRRRCATAGARPGQ</sequence>
<feature type="compositionally biased region" description="Basic and acidic residues" evidence="1">
    <location>
        <begin position="161"/>
        <end position="180"/>
    </location>
</feature>
<evidence type="ECO:0000256" key="1">
    <source>
        <dbReference type="SAM" id="MobiDB-lite"/>
    </source>
</evidence>
<organism evidence="2 3">
    <name type="scientific">Rhizopus delemar</name>
    <dbReference type="NCBI Taxonomy" id="936053"/>
    <lineage>
        <taxon>Eukaryota</taxon>
        <taxon>Fungi</taxon>
        <taxon>Fungi incertae sedis</taxon>
        <taxon>Mucoromycota</taxon>
        <taxon>Mucoromycotina</taxon>
        <taxon>Mucoromycetes</taxon>
        <taxon>Mucorales</taxon>
        <taxon>Mucorineae</taxon>
        <taxon>Rhizopodaceae</taxon>
        <taxon>Rhizopus</taxon>
    </lineage>
</organism>
<dbReference type="EMBL" id="JAANIU010007381">
    <property type="protein sequence ID" value="KAG1537985.1"/>
    <property type="molecule type" value="Genomic_DNA"/>
</dbReference>
<name>A0A9P7C6Y4_9FUNG</name>
<comment type="caution">
    <text evidence="2">The sequence shown here is derived from an EMBL/GenBank/DDBJ whole genome shotgun (WGS) entry which is preliminary data.</text>
</comment>
<proteinExistence type="predicted"/>
<reference evidence="2 3" key="1">
    <citation type="journal article" date="2020" name="Microb. Genom.">
        <title>Genetic diversity of clinical and environmental Mucorales isolates obtained from an investigation of mucormycosis cases among solid organ transplant recipients.</title>
        <authorList>
            <person name="Nguyen M.H."/>
            <person name="Kaul D."/>
            <person name="Muto C."/>
            <person name="Cheng S.J."/>
            <person name="Richter R.A."/>
            <person name="Bruno V.M."/>
            <person name="Liu G."/>
            <person name="Beyhan S."/>
            <person name="Sundermann A.J."/>
            <person name="Mounaud S."/>
            <person name="Pasculle A.W."/>
            <person name="Nierman W.C."/>
            <person name="Driscoll E."/>
            <person name="Cumbie R."/>
            <person name="Clancy C.J."/>
            <person name="Dupont C.L."/>
        </authorList>
    </citation>
    <scope>NUCLEOTIDE SEQUENCE [LARGE SCALE GENOMIC DNA]</scope>
    <source>
        <strain evidence="2 3">GL24</strain>
    </source>
</reference>
<feature type="region of interest" description="Disordered" evidence="1">
    <location>
        <begin position="98"/>
        <end position="122"/>
    </location>
</feature>
<protein>
    <submittedName>
        <fullName evidence="2">Uncharacterized protein</fullName>
    </submittedName>
</protein>
<feature type="region of interest" description="Disordered" evidence="1">
    <location>
        <begin position="147"/>
        <end position="190"/>
    </location>
</feature>